<dbReference type="Gene3D" id="3.30.559.10">
    <property type="entry name" value="Chloramphenicol acetyltransferase-like domain"/>
    <property type="match status" value="1"/>
</dbReference>
<dbReference type="PANTHER" id="PTHR45527:SF10">
    <property type="entry name" value="PYOCHELIN SYNTHASE PCHF"/>
    <property type="match status" value="1"/>
</dbReference>
<reference evidence="5 6" key="1">
    <citation type="submission" date="2019-03" db="EMBL/GenBank/DDBJ databases">
        <title>Genomic Encyclopedia of Type Strains, Phase IV (KMG-IV): sequencing the most valuable type-strain genomes for metagenomic binning, comparative biology and taxonomic classification.</title>
        <authorList>
            <person name="Goeker M."/>
        </authorList>
    </citation>
    <scope>NUCLEOTIDE SEQUENCE [LARGE SCALE GENOMIC DNA]</scope>
    <source>
        <strain evidence="5 6">DSM 44496</strain>
    </source>
</reference>
<dbReference type="InterPro" id="IPR010071">
    <property type="entry name" value="AA_adenyl_dom"/>
</dbReference>
<keyword evidence="3" id="KW-0436">Ligase</keyword>
<dbReference type="NCBIfam" id="TIGR01733">
    <property type="entry name" value="AA-adenyl-dom"/>
    <property type="match status" value="1"/>
</dbReference>
<evidence type="ECO:0000259" key="4">
    <source>
        <dbReference type="PROSITE" id="PS50075"/>
    </source>
</evidence>
<accession>A0A4R6PH93</accession>
<organism evidence="5 6">
    <name type="scientific">Nocardia ignorata</name>
    <dbReference type="NCBI Taxonomy" id="145285"/>
    <lineage>
        <taxon>Bacteria</taxon>
        <taxon>Bacillati</taxon>
        <taxon>Actinomycetota</taxon>
        <taxon>Actinomycetes</taxon>
        <taxon>Mycobacteriales</taxon>
        <taxon>Nocardiaceae</taxon>
        <taxon>Nocardia</taxon>
    </lineage>
</organism>
<dbReference type="InterPro" id="IPR020845">
    <property type="entry name" value="AMP-binding_CS"/>
</dbReference>
<dbReference type="Proteomes" id="UP000295087">
    <property type="component" value="Unassembled WGS sequence"/>
</dbReference>
<name>A0A4R6PH93_NOCIG</name>
<dbReference type="PROSITE" id="PS00455">
    <property type="entry name" value="AMP_BINDING"/>
    <property type="match status" value="1"/>
</dbReference>
<dbReference type="InterPro" id="IPR023213">
    <property type="entry name" value="CAT-like_dom_sf"/>
</dbReference>
<dbReference type="Gene3D" id="3.30.559.30">
    <property type="entry name" value="Nonribosomal peptide synthetase, condensation domain"/>
    <property type="match status" value="1"/>
</dbReference>
<proteinExistence type="predicted"/>
<dbReference type="GO" id="GO:0043041">
    <property type="term" value="P:amino acid activation for nonribosomal peptide biosynthetic process"/>
    <property type="evidence" value="ECO:0007669"/>
    <property type="project" value="TreeGrafter"/>
</dbReference>
<evidence type="ECO:0000313" key="6">
    <source>
        <dbReference type="Proteomes" id="UP000295087"/>
    </source>
</evidence>
<dbReference type="UniPathway" id="UPA00011"/>
<dbReference type="SUPFAM" id="SSF52777">
    <property type="entry name" value="CoA-dependent acyltransferases"/>
    <property type="match status" value="2"/>
</dbReference>
<dbReference type="GO" id="GO:0008610">
    <property type="term" value="P:lipid biosynthetic process"/>
    <property type="evidence" value="ECO:0007669"/>
    <property type="project" value="UniProtKB-ARBA"/>
</dbReference>
<dbReference type="SUPFAM" id="SSF53474">
    <property type="entry name" value="alpha/beta-Hydrolases"/>
    <property type="match status" value="1"/>
</dbReference>
<dbReference type="Gene3D" id="3.30.300.30">
    <property type="match status" value="1"/>
</dbReference>
<evidence type="ECO:0000313" key="5">
    <source>
        <dbReference type="EMBL" id="TDP37668.1"/>
    </source>
</evidence>
<dbReference type="Gene3D" id="3.40.50.12780">
    <property type="entry name" value="N-terminal domain of ligase-like"/>
    <property type="match status" value="1"/>
</dbReference>
<dbReference type="Gene3D" id="1.10.1200.10">
    <property type="entry name" value="ACP-like"/>
    <property type="match status" value="1"/>
</dbReference>
<dbReference type="InterPro" id="IPR001031">
    <property type="entry name" value="Thioesterase"/>
</dbReference>
<dbReference type="SUPFAM" id="SSF56801">
    <property type="entry name" value="Acetyl-CoA synthetase-like"/>
    <property type="match status" value="1"/>
</dbReference>
<dbReference type="InterPro" id="IPR029058">
    <property type="entry name" value="AB_hydrolase_fold"/>
</dbReference>
<comment type="caution">
    <text evidence="5">The sequence shown here is derived from an EMBL/GenBank/DDBJ whole genome shotgun (WGS) entry which is preliminary data.</text>
</comment>
<comment type="cofactor">
    <cofactor evidence="1">
        <name>pantetheine 4'-phosphate</name>
        <dbReference type="ChEBI" id="CHEBI:47942"/>
    </cofactor>
</comment>
<dbReference type="Pfam" id="PF00668">
    <property type="entry name" value="Condensation"/>
    <property type="match status" value="1"/>
</dbReference>
<dbReference type="InterPro" id="IPR042099">
    <property type="entry name" value="ANL_N_sf"/>
</dbReference>
<feature type="domain" description="Carrier" evidence="4">
    <location>
        <begin position="934"/>
        <end position="1007"/>
    </location>
</feature>
<dbReference type="Gene3D" id="3.40.50.1820">
    <property type="entry name" value="alpha/beta hydrolase"/>
    <property type="match status" value="1"/>
</dbReference>
<dbReference type="Pfam" id="PF13193">
    <property type="entry name" value="AMP-binding_C"/>
    <property type="match status" value="1"/>
</dbReference>
<protein>
    <submittedName>
        <fullName evidence="5">Pyochelin synthetase</fullName>
    </submittedName>
</protein>
<dbReference type="PROSITE" id="PS50075">
    <property type="entry name" value="CARRIER"/>
    <property type="match status" value="1"/>
</dbReference>
<dbReference type="InterPro" id="IPR001242">
    <property type="entry name" value="Condensation_dom"/>
</dbReference>
<comment type="pathway">
    <text evidence="2">Siderophore biosynthesis.</text>
</comment>
<sequence>MPEFASVTLPSTIALGPIQRAYLVGDQEGLELRSPARYYLACELNTELVDGLQQRVDRLIGTHPILRTRIGADLTPTPMPEDARLTVVVRETTPQTFTTVDAEVADEFRCDTLEFDDWPQMRITVVRSDKRARLHIVYAMWLMDGVGLARFLTDLVATDHPQTPKATVAPAPPEGPRARDEKYWRAIATTLAEAADLPLRPGWRQAGRAVEHRIVRVDPEAGQALAATARAHGLTVPMIFLTVYGTLLGSMGGGRAHTITLVQPRHRCQDEGVAISNCGTTVPLQIPAAEGRDFVTLAREVQSCYLEHSLHSSLSGIDIARLTGRPADRRRLAHPFAFTAVELDSERERASGLQRDWDSVQMRVPQVLLDHQVGVDADGSILLGFDWRTDAFDDGFVGDLVAQYTRIVQRLASDDKTWTRPPQRPAFLAHDTLHRRVLHTAERMPDAIAVRDADGLLSYADLVDAAADIAHRLVSVGAEVGERVGIHMARGRGQIAAALGTLMAGCVFVPLDRGLPPGRLDRITRQASLRSVVTDADETMIDGWLMRGVTAVTVSDPPTAHANPRVQDRGSADVAYVIFTSGSTGEPKGVVIRHTAVLNTIEAVNSLIDLTPSDSVLAVSSLGFDLSIYDIFGPLLVGATVVMLSEDAARKPSAWTRSVSEHGVTVWNSAPALAGLLSEEGVALPGVRVYLLSGDWIPQQLPAALQQISADAEVISLGGATEGSIWSIYHRVTPDDRIGRSIPYGRPLPGQNILVLDDQRRPIPDWHVGDIYIAGRGVADGYLDDPDRTAAAFIDDPEYGWIYRTGDRGRRDRHGVVEFLGRLDSQVKVNGHRVELGEIESVLDTLEFVRRSAVCVGDDGGGVAAYAVISELAPPTWASQAITVLRDELPSYMVPYALVAVNEIPLTSNGKIDHQRLRAIAPTAADAADTAKPPGGGLHVQEVAACWTEVLGRAPGRDSFFESGGGSLDAIRLLSLLRTKLGYDIPFGIFVSDPTVSGLAGLCANARQATESAVWSFAPRSVDRPRGRVVFFPPVGGGVSCYSELIHSVAGDLDVRVLGFDSPLGDQPAMDEIAAACLRELAAHDSDTDVVFVGWSFGGALAVEAAHKAPYPVRRVVAIDTPVSTAARRCDDDEAALLAGFVGDVQQSGGVAVRAADVRTDQTLRRRFDVYKQNMVALREWHPPVGIPHVVELRAAEYPAEPDPRAWSRVADSPPSILLGGGHFDVFEPDNARRIQDEIESAFQ</sequence>
<evidence type="ECO:0000256" key="1">
    <source>
        <dbReference type="ARBA" id="ARBA00001957"/>
    </source>
</evidence>
<keyword evidence="6" id="KW-1185">Reference proteome</keyword>
<dbReference type="AlphaFoldDB" id="A0A4R6PH93"/>
<dbReference type="InterPro" id="IPR025110">
    <property type="entry name" value="AMP-bd_C"/>
</dbReference>
<dbReference type="SUPFAM" id="SSF47336">
    <property type="entry name" value="ACP-like"/>
    <property type="match status" value="1"/>
</dbReference>
<dbReference type="GO" id="GO:0044550">
    <property type="term" value="P:secondary metabolite biosynthetic process"/>
    <property type="evidence" value="ECO:0007669"/>
    <property type="project" value="TreeGrafter"/>
</dbReference>
<dbReference type="Pfam" id="PF00501">
    <property type="entry name" value="AMP-binding"/>
    <property type="match status" value="1"/>
</dbReference>
<dbReference type="Pfam" id="PF00550">
    <property type="entry name" value="PP-binding"/>
    <property type="match status" value="1"/>
</dbReference>
<dbReference type="InterPro" id="IPR009081">
    <property type="entry name" value="PP-bd_ACP"/>
</dbReference>
<dbReference type="RefSeq" id="WP_067488368.1">
    <property type="nucleotide sequence ID" value="NZ_SNXK01000004.1"/>
</dbReference>
<dbReference type="GO" id="GO:0005737">
    <property type="term" value="C:cytoplasm"/>
    <property type="evidence" value="ECO:0007669"/>
    <property type="project" value="TreeGrafter"/>
</dbReference>
<dbReference type="GO" id="GO:0031177">
    <property type="term" value="F:phosphopantetheine binding"/>
    <property type="evidence" value="ECO:0007669"/>
    <property type="project" value="TreeGrafter"/>
</dbReference>
<evidence type="ECO:0000256" key="2">
    <source>
        <dbReference type="ARBA" id="ARBA00004924"/>
    </source>
</evidence>
<dbReference type="GO" id="GO:0016874">
    <property type="term" value="F:ligase activity"/>
    <property type="evidence" value="ECO:0007669"/>
    <property type="project" value="UniProtKB-KW"/>
</dbReference>
<dbReference type="Pfam" id="PF00975">
    <property type="entry name" value="Thioesterase"/>
    <property type="match status" value="1"/>
</dbReference>
<dbReference type="InterPro" id="IPR036736">
    <property type="entry name" value="ACP-like_sf"/>
</dbReference>
<dbReference type="InterPro" id="IPR045851">
    <property type="entry name" value="AMP-bd_C_sf"/>
</dbReference>
<dbReference type="PANTHER" id="PTHR45527">
    <property type="entry name" value="NONRIBOSOMAL PEPTIDE SYNTHETASE"/>
    <property type="match status" value="1"/>
</dbReference>
<evidence type="ECO:0000256" key="3">
    <source>
        <dbReference type="ARBA" id="ARBA00022598"/>
    </source>
</evidence>
<dbReference type="InterPro" id="IPR000873">
    <property type="entry name" value="AMP-dep_synth/lig_dom"/>
</dbReference>
<dbReference type="EMBL" id="SNXK01000004">
    <property type="protein sequence ID" value="TDP37668.1"/>
    <property type="molecule type" value="Genomic_DNA"/>
</dbReference>
<gene>
    <name evidence="5" type="ORF">DFR75_10418</name>
</gene>